<sequence length="776" mass="89375">MPKFANICNNPFHDEWSDGFEGSSRIVNLRAYNLDEFARAFAKFSSDEKNCEVTPKKINQICKNCLQQCLKKKNFIRYLPQLPSTDEIERKIEDISTFLRSEPDQAEDEGPAPPNPPVAQPSCSQDTESTITLSCPSQDSVASDEVIPMRASVECQTDEVIFMSKEDYEKLVCKAAEVIDIKGDLEKLKTFFLTCDPQPPVMDPDQFQDICIQAGAANLFSTLYNAMSSDRMSEDHQELTKLNVMVVIYILICSQSQRANWFQISLARTLQQFGISQQGLASLRNLGIVAHPRTIKATMQASSASHIDRVKAFFHTVIENEQFIIFCIDDYHNIHTKHRPETKVQTQSVHTSTLLVKVFPNIKTMPNNPLQPLLPVNPVEDSLLKMFIDENMSEFSKTYASNMPDWVVAKYFDPEAERHRLAIHDYQQTEIRQMRCMDNTKLVDSLKLPLKSYNDLLIAFNHMLANGLEDYLTHFAAPFPGDWPMQFFMRQLVYNTASVSLPMVCKNIVPMIGPLHISLNSRECVLLNFHPIFADLYSFLFGAKAKLAKKPKPWRISLLLEVIYGGWTLVRDSIMSVFSNCKDIEFLTFINLIDNYVPLVLSIYSIVFKCSNYDLYCKSLFRCWIMMMVFCRRHYDKALLVALSTLKYWDDNNHPMHQIVQQFLAAFDEYPVENFHSVLRARTNETDTAEQIREKAKEIDACKKELHEFQSSFVPPRKFNFSKKRIDNLKARAAEFLVNKFEVIHSHPGMASQQPRQRRQKKKLQNGSYQIYSAIK</sequence>
<gene>
    <name evidence="1" type="ORF">PACLA_8A001265</name>
</gene>
<keyword evidence="2" id="KW-1185">Reference proteome</keyword>
<organism evidence="1 2">
    <name type="scientific">Paramuricea clavata</name>
    <name type="common">Red gorgonian</name>
    <name type="synonym">Violescent sea-whip</name>
    <dbReference type="NCBI Taxonomy" id="317549"/>
    <lineage>
        <taxon>Eukaryota</taxon>
        <taxon>Metazoa</taxon>
        <taxon>Cnidaria</taxon>
        <taxon>Anthozoa</taxon>
        <taxon>Octocorallia</taxon>
        <taxon>Malacalcyonacea</taxon>
        <taxon>Plexauridae</taxon>
        <taxon>Paramuricea</taxon>
    </lineage>
</organism>
<dbReference type="EMBL" id="CACRXK020000684">
    <property type="protein sequence ID" value="CAB3984001.1"/>
    <property type="molecule type" value="Genomic_DNA"/>
</dbReference>
<dbReference type="AlphaFoldDB" id="A0A7D9DGK2"/>
<dbReference type="OrthoDB" id="5949084at2759"/>
<evidence type="ECO:0000313" key="2">
    <source>
        <dbReference type="Proteomes" id="UP001152795"/>
    </source>
</evidence>
<reference evidence="1" key="1">
    <citation type="submission" date="2020-04" db="EMBL/GenBank/DDBJ databases">
        <authorList>
            <person name="Alioto T."/>
            <person name="Alioto T."/>
            <person name="Gomez Garrido J."/>
        </authorList>
    </citation>
    <scope>NUCLEOTIDE SEQUENCE</scope>
    <source>
        <strain evidence="1">A484AB</strain>
    </source>
</reference>
<comment type="caution">
    <text evidence="1">The sequence shown here is derived from an EMBL/GenBank/DDBJ whole genome shotgun (WGS) entry which is preliminary data.</text>
</comment>
<protein>
    <submittedName>
        <fullName evidence="1">Uncharacterized protein</fullName>
    </submittedName>
</protein>
<name>A0A7D9DGK2_PARCT</name>
<proteinExistence type="predicted"/>
<dbReference type="Proteomes" id="UP001152795">
    <property type="component" value="Unassembled WGS sequence"/>
</dbReference>
<accession>A0A7D9DGK2</accession>
<evidence type="ECO:0000313" key="1">
    <source>
        <dbReference type="EMBL" id="CAB3984001.1"/>
    </source>
</evidence>